<protein>
    <recommendedName>
        <fullName evidence="3">histidine kinase</fullName>
        <ecNumber evidence="3">2.7.13.3</ecNumber>
    </recommendedName>
</protein>
<reference evidence="13 14" key="1">
    <citation type="submission" date="2017-01" db="EMBL/GenBank/DDBJ databases">
        <title>A new Hymenobacter.</title>
        <authorList>
            <person name="Liang Y."/>
            <person name="Feng F."/>
        </authorList>
    </citation>
    <scope>NUCLEOTIDE SEQUENCE [LARGE SCALE GENOMIC DNA]</scope>
    <source>
        <strain evidence="13">MIMBbqt21</strain>
    </source>
</reference>
<evidence type="ECO:0000256" key="9">
    <source>
        <dbReference type="ARBA" id="ARBA00023012"/>
    </source>
</evidence>
<feature type="domain" description="HAMP" evidence="12">
    <location>
        <begin position="166"/>
        <end position="219"/>
    </location>
</feature>
<evidence type="ECO:0000256" key="7">
    <source>
        <dbReference type="ARBA" id="ARBA00022777"/>
    </source>
</evidence>
<dbReference type="Pfam" id="PF02518">
    <property type="entry name" value="HATPase_c"/>
    <property type="match status" value="1"/>
</dbReference>
<dbReference type="Pfam" id="PF00512">
    <property type="entry name" value="HisKA"/>
    <property type="match status" value="1"/>
</dbReference>
<dbReference type="CDD" id="cd00082">
    <property type="entry name" value="HisKA"/>
    <property type="match status" value="1"/>
</dbReference>
<evidence type="ECO:0000256" key="1">
    <source>
        <dbReference type="ARBA" id="ARBA00000085"/>
    </source>
</evidence>
<dbReference type="InterPro" id="IPR036097">
    <property type="entry name" value="HisK_dim/P_sf"/>
</dbReference>
<dbReference type="SMART" id="SM00388">
    <property type="entry name" value="HisKA"/>
    <property type="match status" value="1"/>
</dbReference>
<dbReference type="Pfam" id="PF00672">
    <property type="entry name" value="HAMP"/>
    <property type="match status" value="1"/>
</dbReference>
<dbReference type="Gene3D" id="1.10.287.130">
    <property type="match status" value="1"/>
</dbReference>
<comment type="subcellular location">
    <subcellularLocation>
        <location evidence="2">Membrane</location>
    </subcellularLocation>
</comment>
<evidence type="ECO:0000259" key="12">
    <source>
        <dbReference type="PROSITE" id="PS50885"/>
    </source>
</evidence>
<evidence type="ECO:0000256" key="4">
    <source>
        <dbReference type="ARBA" id="ARBA00022553"/>
    </source>
</evidence>
<dbReference type="CDD" id="cd06225">
    <property type="entry name" value="HAMP"/>
    <property type="match status" value="1"/>
</dbReference>
<organism evidence="13 14">
    <name type="scientific">Hymenobacter crusticola</name>
    <dbReference type="NCBI Taxonomy" id="1770526"/>
    <lineage>
        <taxon>Bacteria</taxon>
        <taxon>Pseudomonadati</taxon>
        <taxon>Bacteroidota</taxon>
        <taxon>Cytophagia</taxon>
        <taxon>Cytophagales</taxon>
        <taxon>Hymenobacteraceae</taxon>
        <taxon>Hymenobacter</taxon>
    </lineage>
</organism>
<sequence length="442" mass="48313">MNSLRGLRGQLALVFTLVFGLVTGLASLYQYQHVGQVLHQGDDQRLRARAYVLLEQVDVSGAVPVVPLPGAGERMRVVVEVKGQPPQELFQSPGFVTPEPSLPNLRGVELRRLAFNEQGQSVQIRLWLVHSAQPLAADLRRVRVGLWWALAASLVLALVLAAGLGAWVLRPLRRISRYAQQIGTAPGTERLPEPQTGDEVQELARTLNRMLDRLRQGAELQDNFLAAAAHELRTPLAILQTGLEVTRQAPELPTSLRAPLAAQAQELQRLSHLVEDFLLVSRLRSDALPLARRPIALNELVVAVADQLLPRFQAAGRVLHLAVDEEVVDYTIDGDADKLTTVVLNLLDNALRHAPPGAAVHVLVGQEASGYRYAEVRNPLRTSLGDLSRLTTARYQADVLSSGAGLGLWISNRIAELHGAPLVLHEAEGWLSVRLRLPAAIT</sequence>
<evidence type="ECO:0000256" key="2">
    <source>
        <dbReference type="ARBA" id="ARBA00004370"/>
    </source>
</evidence>
<dbReference type="InterPro" id="IPR003594">
    <property type="entry name" value="HATPase_dom"/>
</dbReference>
<dbReference type="PROSITE" id="PS50885">
    <property type="entry name" value="HAMP"/>
    <property type="match status" value="1"/>
</dbReference>
<dbReference type="EC" id="2.7.13.3" evidence="3"/>
<dbReference type="SMART" id="SM00304">
    <property type="entry name" value="HAMP"/>
    <property type="match status" value="1"/>
</dbReference>
<dbReference type="InterPro" id="IPR003660">
    <property type="entry name" value="HAMP_dom"/>
</dbReference>
<dbReference type="PROSITE" id="PS50109">
    <property type="entry name" value="HIS_KIN"/>
    <property type="match status" value="1"/>
</dbReference>
<keyword evidence="14" id="KW-1185">Reference proteome</keyword>
<evidence type="ECO:0000313" key="14">
    <source>
        <dbReference type="Proteomes" id="UP000194873"/>
    </source>
</evidence>
<evidence type="ECO:0000256" key="3">
    <source>
        <dbReference type="ARBA" id="ARBA00012438"/>
    </source>
</evidence>
<dbReference type="Gene3D" id="3.30.565.10">
    <property type="entry name" value="Histidine kinase-like ATPase, C-terminal domain"/>
    <property type="match status" value="1"/>
</dbReference>
<dbReference type="AlphaFoldDB" id="A0A243WIF2"/>
<comment type="caution">
    <text evidence="13">The sequence shown here is derived from an EMBL/GenBank/DDBJ whole genome shotgun (WGS) entry which is preliminary data.</text>
</comment>
<evidence type="ECO:0000313" key="13">
    <source>
        <dbReference type="EMBL" id="OUJ75342.1"/>
    </source>
</evidence>
<keyword evidence="5" id="KW-0808">Transferase</keyword>
<keyword evidence="10" id="KW-0472">Membrane</keyword>
<accession>A0A243WIF2</accession>
<dbReference type="Proteomes" id="UP000194873">
    <property type="component" value="Unassembled WGS sequence"/>
</dbReference>
<dbReference type="OrthoDB" id="594725at2"/>
<keyword evidence="7" id="KW-0418">Kinase</keyword>
<evidence type="ECO:0000256" key="10">
    <source>
        <dbReference type="SAM" id="Phobius"/>
    </source>
</evidence>
<dbReference type="CDD" id="cd00075">
    <property type="entry name" value="HATPase"/>
    <property type="match status" value="1"/>
</dbReference>
<keyword evidence="8 10" id="KW-1133">Transmembrane helix</keyword>
<keyword evidence="4" id="KW-0597">Phosphoprotein</keyword>
<dbReference type="GO" id="GO:0000155">
    <property type="term" value="F:phosphorelay sensor kinase activity"/>
    <property type="evidence" value="ECO:0007669"/>
    <property type="project" value="InterPro"/>
</dbReference>
<comment type="catalytic activity">
    <reaction evidence="1">
        <text>ATP + protein L-histidine = ADP + protein N-phospho-L-histidine.</text>
        <dbReference type="EC" id="2.7.13.3"/>
    </reaction>
</comment>
<dbReference type="InterPro" id="IPR003661">
    <property type="entry name" value="HisK_dim/P_dom"/>
</dbReference>
<name>A0A243WIF2_9BACT</name>
<dbReference type="SMART" id="SM00387">
    <property type="entry name" value="HATPase_c"/>
    <property type="match status" value="1"/>
</dbReference>
<gene>
    <name evidence="13" type="ORF">BXP70_04820</name>
</gene>
<evidence type="ECO:0000256" key="8">
    <source>
        <dbReference type="ARBA" id="ARBA00022989"/>
    </source>
</evidence>
<dbReference type="PANTHER" id="PTHR45436">
    <property type="entry name" value="SENSOR HISTIDINE KINASE YKOH"/>
    <property type="match status" value="1"/>
</dbReference>
<dbReference type="InterPro" id="IPR050428">
    <property type="entry name" value="TCS_sensor_his_kinase"/>
</dbReference>
<dbReference type="EMBL" id="MTSE01000002">
    <property type="protein sequence ID" value="OUJ75342.1"/>
    <property type="molecule type" value="Genomic_DNA"/>
</dbReference>
<feature type="transmembrane region" description="Helical" evidence="10">
    <location>
        <begin position="146"/>
        <end position="169"/>
    </location>
</feature>
<dbReference type="InterPro" id="IPR036890">
    <property type="entry name" value="HATPase_C_sf"/>
</dbReference>
<evidence type="ECO:0000259" key="11">
    <source>
        <dbReference type="PROSITE" id="PS50109"/>
    </source>
</evidence>
<dbReference type="SUPFAM" id="SSF47384">
    <property type="entry name" value="Homodimeric domain of signal transducing histidine kinase"/>
    <property type="match status" value="1"/>
</dbReference>
<proteinExistence type="predicted"/>
<dbReference type="SUPFAM" id="SSF55874">
    <property type="entry name" value="ATPase domain of HSP90 chaperone/DNA topoisomerase II/histidine kinase"/>
    <property type="match status" value="1"/>
</dbReference>
<dbReference type="PANTHER" id="PTHR45436:SF5">
    <property type="entry name" value="SENSOR HISTIDINE KINASE TRCS"/>
    <property type="match status" value="1"/>
</dbReference>
<feature type="domain" description="Histidine kinase" evidence="11">
    <location>
        <begin position="227"/>
        <end position="441"/>
    </location>
</feature>
<evidence type="ECO:0000256" key="5">
    <source>
        <dbReference type="ARBA" id="ARBA00022679"/>
    </source>
</evidence>
<dbReference type="RefSeq" id="WP_086592887.1">
    <property type="nucleotide sequence ID" value="NZ_MTSE01000002.1"/>
</dbReference>
<dbReference type="InterPro" id="IPR005467">
    <property type="entry name" value="His_kinase_dom"/>
</dbReference>
<keyword evidence="9" id="KW-0902">Two-component regulatory system</keyword>
<evidence type="ECO:0000256" key="6">
    <source>
        <dbReference type="ARBA" id="ARBA00022692"/>
    </source>
</evidence>
<dbReference type="GO" id="GO:0005886">
    <property type="term" value="C:plasma membrane"/>
    <property type="evidence" value="ECO:0007669"/>
    <property type="project" value="TreeGrafter"/>
</dbReference>
<dbReference type="SUPFAM" id="SSF158472">
    <property type="entry name" value="HAMP domain-like"/>
    <property type="match status" value="1"/>
</dbReference>
<keyword evidence="6 10" id="KW-0812">Transmembrane</keyword>
<dbReference type="Gene3D" id="6.10.340.10">
    <property type="match status" value="1"/>
</dbReference>